<evidence type="ECO:0008006" key="4">
    <source>
        <dbReference type="Google" id="ProtNLM"/>
    </source>
</evidence>
<dbReference type="Gene3D" id="2.60.120.10">
    <property type="entry name" value="Jelly Rolls"/>
    <property type="match status" value="1"/>
</dbReference>
<dbReference type="Proteomes" id="UP001597506">
    <property type="component" value="Unassembled WGS sequence"/>
</dbReference>
<comment type="caution">
    <text evidence="2">The sequence shown here is derived from an EMBL/GenBank/DDBJ whole genome shotgun (WGS) entry which is preliminary data.</text>
</comment>
<evidence type="ECO:0000313" key="3">
    <source>
        <dbReference type="Proteomes" id="UP001597506"/>
    </source>
</evidence>
<gene>
    <name evidence="2" type="ORF">ACFSUL_06250</name>
</gene>
<dbReference type="RefSeq" id="WP_071411786.1">
    <property type="nucleotide sequence ID" value="NZ_JBHUMF010000015.1"/>
</dbReference>
<reference evidence="3" key="1">
    <citation type="journal article" date="2019" name="Int. J. Syst. Evol. Microbiol.">
        <title>The Global Catalogue of Microorganisms (GCM) 10K type strain sequencing project: providing services to taxonomists for standard genome sequencing and annotation.</title>
        <authorList>
            <consortium name="The Broad Institute Genomics Platform"/>
            <consortium name="The Broad Institute Genome Sequencing Center for Infectious Disease"/>
            <person name="Wu L."/>
            <person name="Ma J."/>
        </authorList>
    </citation>
    <scope>NUCLEOTIDE SEQUENCE [LARGE SCALE GENOMIC DNA]</scope>
    <source>
        <strain evidence="3">KCTC 3913</strain>
    </source>
</reference>
<dbReference type="SUPFAM" id="SSF51206">
    <property type="entry name" value="cAMP-binding domain-like"/>
    <property type="match status" value="1"/>
</dbReference>
<evidence type="ECO:0000313" key="2">
    <source>
        <dbReference type="EMBL" id="MFD2680351.1"/>
    </source>
</evidence>
<dbReference type="EMBL" id="JBHUMF010000015">
    <property type="protein sequence ID" value="MFD2680351.1"/>
    <property type="molecule type" value="Genomic_DNA"/>
</dbReference>
<proteinExistence type="predicted"/>
<dbReference type="InterPro" id="IPR018490">
    <property type="entry name" value="cNMP-bd_dom_sf"/>
</dbReference>
<evidence type="ECO:0000256" key="1">
    <source>
        <dbReference type="ARBA" id="ARBA00023159"/>
    </source>
</evidence>
<keyword evidence="1" id="KW-0010">Activator</keyword>
<keyword evidence="3" id="KW-1185">Reference proteome</keyword>
<protein>
    <recommendedName>
        <fullName evidence="4">Cyclic nucleotide-binding domain-containing protein</fullName>
    </recommendedName>
</protein>
<name>A0ABW5RP01_9BACI</name>
<accession>A0ABW5RP01</accession>
<sequence length="164" mass="19166">MNSYDYIFQLKRLSLFEDLRLDIVAQLTKKGNLLKVNHDEELRDILLPESIFIMLKGKVELLDVQKSHNSWVVAQWSEGEVIPNYHKNETFSRIFKTKAVDDSILLQLPIHLFLSIASQHSHTHILLLKLMHLNLTFSYGVLSTYSHRLQKNNEECDIHQQNEG</sequence>
<organism evidence="2 3">
    <name type="scientific">Bacillus seohaeanensis</name>
    <dbReference type="NCBI Taxonomy" id="284580"/>
    <lineage>
        <taxon>Bacteria</taxon>
        <taxon>Bacillati</taxon>
        <taxon>Bacillota</taxon>
        <taxon>Bacilli</taxon>
        <taxon>Bacillales</taxon>
        <taxon>Bacillaceae</taxon>
        <taxon>Bacillus</taxon>
    </lineage>
</organism>
<dbReference type="InterPro" id="IPR014710">
    <property type="entry name" value="RmlC-like_jellyroll"/>
</dbReference>